<evidence type="ECO:0000313" key="4">
    <source>
        <dbReference type="Proteomes" id="UP000005237"/>
    </source>
</evidence>
<dbReference type="EnsemblMetazoa" id="CJA02632.1">
    <property type="protein sequence ID" value="CJA02632.1"/>
    <property type="gene ID" value="WBGene00121836"/>
</dbReference>
<proteinExistence type="predicted"/>
<evidence type="ECO:0000256" key="1">
    <source>
        <dbReference type="SAM" id="MobiDB-lite"/>
    </source>
</evidence>
<organism evidence="3 4">
    <name type="scientific">Caenorhabditis japonica</name>
    <dbReference type="NCBI Taxonomy" id="281687"/>
    <lineage>
        <taxon>Eukaryota</taxon>
        <taxon>Metazoa</taxon>
        <taxon>Ecdysozoa</taxon>
        <taxon>Nematoda</taxon>
        <taxon>Chromadorea</taxon>
        <taxon>Rhabditida</taxon>
        <taxon>Rhabditina</taxon>
        <taxon>Rhabditomorpha</taxon>
        <taxon>Rhabditoidea</taxon>
        <taxon>Rhabditidae</taxon>
        <taxon>Peloderinae</taxon>
        <taxon>Caenorhabditis</taxon>
    </lineage>
</organism>
<accession>A0A8R1DHZ7</accession>
<reference evidence="3" key="2">
    <citation type="submission" date="2022-06" db="UniProtKB">
        <authorList>
            <consortium name="EnsemblMetazoa"/>
        </authorList>
    </citation>
    <scope>IDENTIFICATION</scope>
    <source>
        <strain evidence="3">DF5081</strain>
    </source>
</reference>
<feature type="compositionally biased region" description="Low complexity" evidence="1">
    <location>
        <begin position="78"/>
        <end position="90"/>
    </location>
</feature>
<name>A0A8R1DHZ7_CAEJA</name>
<sequence>MASVVVVAAGAALAVTVPFMALKEALESRMHSNMKKHLGQRSRCRVNFYMPDDNDSKYHQLSKNKCVVTDFSSDNDDNSSTISSPPSYNDITQPPAYGSLLLRSD</sequence>
<feature type="region of interest" description="Disordered" evidence="1">
    <location>
        <begin position="72"/>
        <end position="105"/>
    </location>
</feature>
<dbReference type="AlphaFoldDB" id="A0A8R1DHZ7"/>
<reference evidence="4" key="1">
    <citation type="submission" date="2010-08" db="EMBL/GenBank/DDBJ databases">
        <authorList>
            <consortium name="Caenorhabditis japonica Sequencing Consortium"/>
            <person name="Wilson R.K."/>
        </authorList>
    </citation>
    <scope>NUCLEOTIDE SEQUENCE [LARGE SCALE GENOMIC DNA]</scope>
    <source>
        <strain evidence="4">DF5081</strain>
    </source>
</reference>
<evidence type="ECO:0000313" key="3">
    <source>
        <dbReference type="EnsemblMetazoa" id="CJA02632.1"/>
    </source>
</evidence>
<protein>
    <recommendedName>
        <fullName evidence="5">Nematode cuticle collagen N-terminal domain-containing protein</fullName>
    </recommendedName>
</protein>
<evidence type="ECO:0000256" key="2">
    <source>
        <dbReference type="SAM" id="SignalP"/>
    </source>
</evidence>
<dbReference type="OMA" id="CRVNFPD"/>
<keyword evidence="4" id="KW-1185">Reference proteome</keyword>
<keyword evidence="2" id="KW-0732">Signal</keyword>
<feature type="chain" id="PRO_5035773776" description="Nematode cuticle collagen N-terminal domain-containing protein" evidence="2">
    <location>
        <begin position="17"/>
        <end position="105"/>
    </location>
</feature>
<dbReference type="Proteomes" id="UP000005237">
    <property type="component" value="Unassembled WGS sequence"/>
</dbReference>
<feature type="signal peptide" evidence="2">
    <location>
        <begin position="1"/>
        <end position="16"/>
    </location>
</feature>
<evidence type="ECO:0008006" key="5">
    <source>
        <dbReference type="Google" id="ProtNLM"/>
    </source>
</evidence>